<evidence type="ECO:0000313" key="3">
    <source>
        <dbReference type="EMBL" id="CAD5112375.1"/>
    </source>
</evidence>
<gene>
    <name evidence="3" type="ORF">DGYR_LOCUS1530</name>
</gene>
<keyword evidence="4" id="KW-1185">Reference proteome</keyword>
<feature type="compositionally biased region" description="Polar residues" evidence="1">
    <location>
        <begin position="209"/>
        <end position="218"/>
    </location>
</feature>
<feature type="region of interest" description="Disordered" evidence="1">
    <location>
        <begin position="1"/>
        <end position="403"/>
    </location>
</feature>
<evidence type="ECO:0000259" key="2">
    <source>
        <dbReference type="SMART" id="SM01233"/>
    </source>
</evidence>
<dbReference type="Proteomes" id="UP000549394">
    <property type="component" value="Unassembled WGS sequence"/>
</dbReference>
<feature type="compositionally biased region" description="Gly residues" evidence="1">
    <location>
        <begin position="360"/>
        <end position="379"/>
    </location>
</feature>
<dbReference type="OrthoDB" id="6022699at2759"/>
<dbReference type="GO" id="GO:0003723">
    <property type="term" value="F:RNA binding"/>
    <property type="evidence" value="ECO:0007669"/>
    <property type="project" value="InterPro"/>
</dbReference>
<feature type="compositionally biased region" description="Acidic residues" evidence="1">
    <location>
        <begin position="309"/>
        <end position="320"/>
    </location>
</feature>
<sequence>MNSIYGVQINNRYASFEDNEEADPSELLKQVECKNKAEKEAKKVPKTNTKVERPKTAKKSTEVTTNQKNKTGEERKEKTSEKELANRDENRPKKARDENEKISRENRSPKENKFSAGKTRGTDMANRPRRGGGPVRNKDDGFGGKFEVFGEKQANDHENKSRPARGRGRGTRGTFAGREGKRVFDRHSGSDKTGIKHQDKKQGGGRANWGSTNDQIDASLTEEKQEMNTSTDEPENQDPNVSKEEIKDESVPTEPEVKQMTLDEYRKMQKDKQPKKDFNIRKAGEGVDERQWKDTFQLAKKKDDKKDGEEDDEDDEDYDEAKEGKKKKTLNIEITYRDDRRGGRGRGRGPGDRGRREVGAGSGAGGRPGRSFGSGGRGGPGKKVRAPNVRNEDDFPALPVRVQ</sequence>
<name>A0A7I8V9A9_9ANNE</name>
<feature type="compositionally biased region" description="Basic and acidic residues" evidence="1">
    <location>
        <begin position="241"/>
        <end position="293"/>
    </location>
</feature>
<dbReference type="EMBL" id="CAJFCJ010000002">
    <property type="protein sequence ID" value="CAD5112375.1"/>
    <property type="molecule type" value="Genomic_DNA"/>
</dbReference>
<accession>A0A7I8V9A9</accession>
<evidence type="ECO:0000313" key="4">
    <source>
        <dbReference type="Proteomes" id="UP000549394"/>
    </source>
</evidence>
<dbReference type="PANTHER" id="PTHR12299:SF17">
    <property type="entry name" value="AT19571P-RELATED"/>
    <property type="match status" value="1"/>
</dbReference>
<feature type="compositionally biased region" description="Basic and acidic residues" evidence="1">
    <location>
        <begin position="29"/>
        <end position="61"/>
    </location>
</feature>
<dbReference type="Pfam" id="PF04774">
    <property type="entry name" value="HABP4_PAI-RBP1"/>
    <property type="match status" value="1"/>
</dbReference>
<dbReference type="PANTHER" id="PTHR12299">
    <property type="entry name" value="HYALURONIC ACID-BINDING PROTEIN 4"/>
    <property type="match status" value="1"/>
</dbReference>
<dbReference type="InterPro" id="IPR006861">
    <property type="entry name" value="HABP4_PAIRBP1-bd"/>
</dbReference>
<reference evidence="3 4" key="1">
    <citation type="submission" date="2020-08" db="EMBL/GenBank/DDBJ databases">
        <authorList>
            <person name="Hejnol A."/>
        </authorList>
    </citation>
    <scope>NUCLEOTIDE SEQUENCE [LARGE SCALE GENOMIC DNA]</scope>
</reference>
<dbReference type="GO" id="GO:0005634">
    <property type="term" value="C:nucleus"/>
    <property type="evidence" value="ECO:0007669"/>
    <property type="project" value="TreeGrafter"/>
</dbReference>
<proteinExistence type="predicted"/>
<dbReference type="InterPro" id="IPR039764">
    <property type="entry name" value="HABP4/SERBP1-like"/>
</dbReference>
<dbReference type="SMART" id="SM01233">
    <property type="entry name" value="HABP4_PAI-RBP1"/>
    <property type="match status" value="1"/>
</dbReference>
<feature type="domain" description="Hyaluronan/mRNA-binding protein" evidence="2">
    <location>
        <begin position="180"/>
        <end position="286"/>
    </location>
</feature>
<feature type="compositionally biased region" description="Basic and acidic residues" evidence="1">
    <location>
        <begin position="136"/>
        <end position="161"/>
    </location>
</feature>
<dbReference type="Gene3D" id="6.10.140.1040">
    <property type="match status" value="1"/>
</dbReference>
<organism evidence="3 4">
    <name type="scientific">Dimorphilus gyrociliatus</name>
    <dbReference type="NCBI Taxonomy" id="2664684"/>
    <lineage>
        <taxon>Eukaryota</taxon>
        <taxon>Metazoa</taxon>
        <taxon>Spiralia</taxon>
        <taxon>Lophotrochozoa</taxon>
        <taxon>Annelida</taxon>
        <taxon>Polychaeta</taxon>
        <taxon>Polychaeta incertae sedis</taxon>
        <taxon>Dinophilidae</taxon>
        <taxon>Dimorphilus</taxon>
    </lineage>
</organism>
<feature type="compositionally biased region" description="Polar residues" evidence="1">
    <location>
        <begin position="1"/>
        <end position="13"/>
    </location>
</feature>
<evidence type="ECO:0000256" key="1">
    <source>
        <dbReference type="SAM" id="MobiDB-lite"/>
    </source>
</evidence>
<feature type="compositionally biased region" description="Basic and acidic residues" evidence="1">
    <location>
        <begin position="70"/>
        <end position="113"/>
    </location>
</feature>
<dbReference type="AlphaFoldDB" id="A0A7I8V9A9"/>
<protein>
    <submittedName>
        <fullName evidence="3">DgyrCDS1598</fullName>
    </submittedName>
</protein>
<feature type="compositionally biased region" description="Basic and acidic residues" evidence="1">
    <location>
        <begin position="349"/>
        <end position="358"/>
    </location>
</feature>
<comment type="caution">
    <text evidence="3">The sequence shown here is derived from an EMBL/GenBank/DDBJ whole genome shotgun (WGS) entry which is preliminary data.</text>
</comment>
<feature type="compositionally biased region" description="Basic and acidic residues" evidence="1">
    <location>
        <begin position="178"/>
        <end position="202"/>
    </location>
</feature>
<dbReference type="GO" id="GO:0005737">
    <property type="term" value="C:cytoplasm"/>
    <property type="evidence" value="ECO:0007669"/>
    <property type="project" value="TreeGrafter"/>
</dbReference>